<evidence type="ECO:0000313" key="6">
    <source>
        <dbReference type="EMBL" id="PWN86947.1"/>
    </source>
</evidence>
<accession>A0A316YBN8</accession>
<dbReference type="AlphaFoldDB" id="A0A316YBN8"/>
<reference evidence="6 7" key="1">
    <citation type="journal article" date="2018" name="Mol. Biol. Evol.">
        <title>Broad Genomic Sampling Reveals a Smut Pathogenic Ancestry of the Fungal Clade Ustilaginomycotina.</title>
        <authorList>
            <person name="Kijpornyongpan T."/>
            <person name="Mondo S.J."/>
            <person name="Barry K."/>
            <person name="Sandor L."/>
            <person name="Lee J."/>
            <person name="Lipzen A."/>
            <person name="Pangilinan J."/>
            <person name="LaButti K."/>
            <person name="Hainaut M."/>
            <person name="Henrissat B."/>
            <person name="Grigoriev I.V."/>
            <person name="Spatafora J.W."/>
            <person name="Aime M.C."/>
        </authorList>
    </citation>
    <scope>NUCLEOTIDE SEQUENCE [LARGE SCALE GENOMIC DNA]</scope>
    <source>
        <strain evidence="6 7">MCA 4198</strain>
    </source>
</reference>
<dbReference type="InParanoid" id="A0A316YBN8"/>
<evidence type="ECO:0000256" key="1">
    <source>
        <dbReference type="ARBA" id="ARBA00001970"/>
    </source>
</evidence>
<keyword evidence="4" id="KW-0408">Iron</keyword>
<evidence type="ECO:0000256" key="4">
    <source>
        <dbReference type="ARBA" id="ARBA00023004"/>
    </source>
</evidence>
<dbReference type="EMBL" id="KZ819641">
    <property type="protein sequence ID" value="PWN86947.1"/>
    <property type="molecule type" value="Genomic_DNA"/>
</dbReference>
<dbReference type="GeneID" id="37044722"/>
<keyword evidence="5" id="KW-0456">Lyase</keyword>
<protein>
    <submittedName>
        <fullName evidence="6">Phenylacetaldoxime dehydratase</fullName>
    </submittedName>
</protein>
<keyword evidence="7" id="KW-1185">Reference proteome</keyword>
<comment type="cofactor">
    <cofactor evidence="1">
        <name>heme b</name>
        <dbReference type="ChEBI" id="CHEBI:60344"/>
    </cofactor>
</comment>
<dbReference type="Proteomes" id="UP000245768">
    <property type="component" value="Unassembled WGS sequence"/>
</dbReference>
<organism evidence="6 7">
    <name type="scientific">Acaromyces ingoldii</name>
    <dbReference type="NCBI Taxonomy" id="215250"/>
    <lineage>
        <taxon>Eukaryota</taxon>
        <taxon>Fungi</taxon>
        <taxon>Dikarya</taxon>
        <taxon>Basidiomycota</taxon>
        <taxon>Ustilaginomycotina</taxon>
        <taxon>Exobasidiomycetes</taxon>
        <taxon>Exobasidiales</taxon>
        <taxon>Cryptobasidiaceae</taxon>
        <taxon>Acaromyces</taxon>
    </lineage>
</organism>
<keyword evidence="2" id="KW-0349">Heme</keyword>
<sequence>MLDSAICPHLRTQRSQPKSTPASYEPAYPSYSARFDPSISEVAAVLIGAIASQPNSRLEHDALESVDHFLGQGSPQPHYRLLCNSEDPTGRETRAWKAYWPCKEDYLSWSSSSGFAAWWTESKRETEEHGWLLEALYPTMDRLESVFSNEAAREGAALMCQGMSAAIEEHGYWGSARDRFPIAQTDTVPGEKVCPVKGMLGGAKEANGTASRRVVVPGRQNLCVIHSGQDWSAMEGKERELYLGTLHPTLQAGMLFLSNDKYRSLDGDGSASERVGCFECRFMEHLDPERVEPSLSKSFGLCYFDDLASLERWSREHKTHLNIFNGFFKYAAETQGQGKLSLWHEIAVLDRSQQYFEYVNCPPGTGMLASVQKPIKDL</sequence>
<dbReference type="GO" id="GO:0016829">
    <property type="term" value="F:lyase activity"/>
    <property type="evidence" value="ECO:0007669"/>
    <property type="project" value="UniProtKB-KW"/>
</dbReference>
<dbReference type="InterPro" id="IPR025702">
    <property type="entry name" value="OXD"/>
</dbReference>
<dbReference type="OrthoDB" id="3359285at2759"/>
<name>A0A316YBN8_9BASI</name>
<dbReference type="GO" id="GO:0046872">
    <property type="term" value="F:metal ion binding"/>
    <property type="evidence" value="ECO:0007669"/>
    <property type="project" value="UniProtKB-KW"/>
</dbReference>
<evidence type="ECO:0000313" key="7">
    <source>
        <dbReference type="Proteomes" id="UP000245768"/>
    </source>
</evidence>
<gene>
    <name evidence="6" type="ORF">FA10DRAFT_269580</name>
</gene>
<proteinExistence type="predicted"/>
<dbReference type="RefSeq" id="XP_025374145.1">
    <property type="nucleotide sequence ID" value="XM_025522806.1"/>
</dbReference>
<evidence type="ECO:0000256" key="5">
    <source>
        <dbReference type="ARBA" id="ARBA00023239"/>
    </source>
</evidence>
<dbReference type="Pfam" id="PF13816">
    <property type="entry name" value="Dehydratase_hem"/>
    <property type="match status" value="1"/>
</dbReference>
<evidence type="ECO:0000256" key="3">
    <source>
        <dbReference type="ARBA" id="ARBA00022723"/>
    </source>
</evidence>
<dbReference type="STRING" id="215250.A0A316YBN8"/>
<evidence type="ECO:0000256" key="2">
    <source>
        <dbReference type="ARBA" id="ARBA00022617"/>
    </source>
</evidence>
<keyword evidence="3" id="KW-0479">Metal-binding</keyword>